<keyword evidence="3" id="KW-1185">Reference proteome</keyword>
<gene>
    <name evidence="2" type="ORF">G2W53_041482</name>
</gene>
<evidence type="ECO:0000313" key="3">
    <source>
        <dbReference type="Proteomes" id="UP000634136"/>
    </source>
</evidence>
<dbReference type="EMBL" id="JAAIUW010000013">
    <property type="protein sequence ID" value="KAF7802371.1"/>
    <property type="molecule type" value="Genomic_DNA"/>
</dbReference>
<feature type="domain" description="Reverse transcriptase zinc-binding" evidence="1">
    <location>
        <begin position="507"/>
        <end position="598"/>
    </location>
</feature>
<comment type="caution">
    <text evidence="2">The sequence shown here is derived from an EMBL/GenBank/DDBJ whole genome shotgun (WGS) entry which is preliminary data.</text>
</comment>
<keyword evidence="2" id="KW-0548">Nucleotidyltransferase</keyword>
<dbReference type="InterPro" id="IPR026960">
    <property type="entry name" value="RVT-Znf"/>
</dbReference>
<dbReference type="AlphaFoldDB" id="A0A834W1F3"/>
<keyword evidence="2" id="KW-0695">RNA-directed DNA polymerase</keyword>
<sequence>METNTMAYREKDDDSLVIYDDDDVLAGVERAPVACMFMKGLIVFDLEKPVRKGTNLGNINDEIRWVDFRKVDFKSKELGPWLRAESVGKRVAWSISSNASQGFKNSVEERKIGVVRKIDSDDLLKILERMTMCEKKNDRVPTSLSNGGEEVMYTQSKIGKEEGLMVMKEVGVIEVKKGVEGYEGGTLHREEDVKGDSEKGIGSKTFKGGVKKWKRVAREKENVVPWWVDKFPNFKVSHLIGGSSDHLPIMMDSDYKLRASHRRKENFFRFEQMLTMHNECEGLIRESWEEGRYMGGTGVEGSLEMLKESLTQWNKKVFENVNHRIRKLQEELQKLYKVPDGRLNIEKGLQDNSGVWREEIEEKGVIVVHYFQDLFTTSGPTSYEEVTNHVPKKLPDEIMNTLDENFTMEEDVLRMGLLRLVGDGDATKIFGDPWVLGVENMTLHPRPGGLDFNANVSLLLDVTGRWRMDVLRQNFSEDEVSAILKLLQHTRRSEDQWSWSLTTHGGFTVKSAYHAIHNATQEQATDMEYGHVWSRIWKMKTLPSTKLFIWRAVKNILPTGDALSRRGMDVDGACIICKMEAETRFHAVIGCEDAQRFWKTTNLPFVDERNDETDFKEWMNAAVVQWAPKELDLFAMAAQKLWERRNKIRIGHSERKQEMATSIFEILEA</sequence>
<accession>A0A834W1F3</accession>
<dbReference type="OrthoDB" id="1112049at2759"/>
<dbReference type="GO" id="GO:0003964">
    <property type="term" value="F:RNA-directed DNA polymerase activity"/>
    <property type="evidence" value="ECO:0007669"/>
    <property type="project" value="UniProtKB-KW"/>
</dbReference>
<evidence type="ECO:0000259" key="1">
    <source>
        <dbReference type="Pfam" id="PF13966"/>
    </source>
</evidence>
<reference evidence="2" key="1">
    <citation type="submission" date="2020-09" db="EMBL/GenBank/DDBJ databases">
        <title>Genome-Enabled Discovery of Anthraquinone Biosynthesis in Senna tora.</title>
        <authorList>
            <person name="Kang S.-H."/>
            <person name="Pandey R.P."/>
            <person name="Lee C.-M."/>
            <person name="Sim J.-S."/>
            <person name="Jeong J.-T."/>
            <person name="Choi B.-S."/>
            <person name="Jung M."/>
            <person name="Ginzburg D."/>
            <person name="Zhao K."/>
            <person name="Won S.Y."/>
            <person name="Oh T.-J."/>
            <person name="Yu Y."/>
            <person name="Kim N.-H."/>
            <person name="Lee O.R."/>
            <person name="Lee T.-H."/>
            <person name="Bashyal P."/>
            <person name="Kim T.-S."/>
            <person name="Lee W.-H."/>
            <person name="Kawkins C."/>
            <person name="Kim C.-K."/>
            <person name="Kim J.S."/>
            <person name="Ahn B.O."/>
            <person name="Rhee S.Y."/>
            <person name="Sohng J.K."/>
        </authorList>
    </citation>
    <scope>NUCLEOTIDE SEQUENCE</scope>
    <source>
        <tissue evidence="2">Leaf</tissue>
    </source>
</reference>
<evidence type="ECO:0000313" key="2">
    <source>
        <dbReference type="EMBL" id="KAF7802371.1"/>
    </source>
</evidence>
<dbReference type="Proteomes" id="UP000634136">
    <property type="component" value="Unassembled WGS sequence"/>
</dbReference>
<protein>
    <submittedName>
        <fullName evidence="2">Putative ribonuclease H-like domain, reverse transcriptase zinc-binding domain-containing protein</fullName>
    </submittedName>
</protein>
<dbReference type="Pfam" id="PF13966">
    <property type="entry name" value="zf-RVT"/>
    <property type="match status" value="1"/>
</dbReference>
<name>A0A834W1F3_9FABA</name>
<proteinExistence type="predicted"/>
<organism evidence="2 3">
    <name type="scientific">Senna tora</name>
    <dbReference type="NCBI Taxonomy" id="362788"/>
    <lineage>
        <taxon>Eukaryota</taxon>
        <taxon>Viridiplantae</taxon>
        <taxon>Streptophyta</taxon>
        <taxon>Embryophyta</taxon>
        <taxon>Tracheophyta</taxon>
        <taxon>Spermatophyta</taxon>
        <taxon>Magnoliopsida</taxon>
        <taxon>eudicotyledons</taxon>
        <taxon>Gunneridae</taxon>
        <taxon>Pentapetalae</taxon>
        <taxon>rosids</taxon>
        <taxon>fabids</taxon>
        <taxon>Fabales</taxon>
        <taxon>Fabaceae</taxon>
        <taxon>Caesalpinioideae</taxon>
        <taxon>Cassia clade</taxon>
        <taxon>Senna</taxon>
    </lineage>
</organism>
<keyword evidence="2" id="KW-0808">Transferase</keyword>